<keyword evidence="6" id="KW-0479">Metal-binding</keyword>
<dbReference type="GeneID" id="81386619"/>
<evidence type="ECO:0000256" key="3">
    <source>
        <dbReference type="ARBA" id="ARBA00022692"/>
    </source>
</evidence>
<evidence type="ECO:0000256" key="2">
    <source>
        <dbReference type="ARBA" id="ARBA00007018"/>
    </source>
</evidence>
<keyword evidence="9" id="KW-1185">Reference proteome</keyword>
<sequence>MCQGKQDSSFQNTAATERDSLLKVPKNIHAESSLKLLSYNELPEWYKDNEFIHTGYRPISFSTQACFASWLYLHNETVNIYSHLLPGIFSIIAEGVMLFYIQDRYPEAKVEDRIVFAFFLLTAVICLSFSAMLHTLSSHSREVSNFWLYLDFIGIIVLTLGDFVSGIDMIFYCEPILKQRYWIMITTLSLIATFILLCPKFQGPRWRTFRVCAFIGTGLSGIVPIAHGIGIFGFDQMSKQSGMPYYLAEGLLLLLGAFFYTTRIPECLAPGKFDIIGSSHQIFHVLVALATLIHLIGLISAFDFNYHHRLCSGASHY</sequence>
<dbReference type="PANTHER" id="PTHR20855:SF52">
    <property type="entry name" value="ADIPONECTIN RECEPTOR PROTEIN"/>
    <property type="match status" value="1"/>
</dbReference>
<dbReference type="GO" id="GO:0016020">
    <property type="term" value="C:membrane"/>
    <property type="evidence" value="ECO:0007669"/>
    <property type="project" value="UniProtKB-SubCell"/>
</dbReference>
<proteinExistence type="inferred from homology"/>
<dbReference type="EMBL" id="JAPQKT010000008">
    <property type="protein sequence ID" value="KAJ5222294.1"/>
    <property type="molecule type" value="Genomic_DNA"/>
</dbReference>
<organism evidence="8 9">
    <name type="scientific">Penicillium citrinum</name>
    <dbReference type="NCBI Taxonomy" id="5077"/>
    <lineage>
        <taxon>Eukaryota</taxon>
        <taxon>Fungi</taxon>
        <taxon>Dikarya</taxon>
        <taxon>Ascomycota</taxon>
        <taxon>Pezizomycotina</taxon>
        <taxon>Eurotiomycetes</taxon>
        <taxon>Eurotiomycetidae</taxon>
        <taxon>Eurotiales</taxon>
        <taxon>Aspergillaceae</taxon>
        <taxon>Penicillium</taxon>
    </lineage>
</organism>
<dbReference type="Proteomes" id="UP001147733">
    <property type="component" value="Unassembled WGS sequence"/>
</dbReference>
<comment type="subcellular location">
    <subcellularLocation>
        <location evidence="1">Membrane</location>
        <topology evidence="1">Multi-pass membrane protein</topology>
    </subcellularLocation>
</comment>
<dbReference type="GO" id="GO:0046872">
    <property type="term" value="F:metal ion binding"/>
    <property type="evidence" value="ECO:0007669"/>
    <property type="project" value="UniProtKB-KW"/>
</dbReference>
<name>A0A9W9NPD6_PENCI</name>
<evidence type="ECO:0000256" key="7">
    <source>
        <dbReference type="SAM" id="Phobius"/>
    </source>
</evidence>
<dbReference type="AlphaFoldDB" id="A0A9W9NPD6"/>
<feature type="binding site" evidence="6">
    <location>
        <position position="280"/>
    </location>
    <ligand>
        <name>Zn(2+)</name>
        <dbReference type="ChEBI" id="CHEBI:29105"/>
    </ligand>
</feature>
<protein>
    <submittedName>
        <fullName evidence="8">Hemolysin-III channel protein Izh2</fullName>
    </submittedName>
</protein>
<dbReference type="PANTHER" id="PTHR20855">
    <property type="entry name" value="ADIPOR/PROGESTIN RECEPTOR-RELATED"/>
    <property type="match status" value="1"/>
</dbReference>
<evidence type="ECO:0000256" key="5">
    <source>
        <dbReference type="ARBA" id="ARBA00023136"/>
    </source>
</evidence>
<evidence type="ECO:0000256" key="1">
    <source>
        <dbReference type="ARBA" id="ARBA00004141"/>
    </source>
</evidence>
<evidence type="ECO:0000313" key="9">
    <source>
        <dbReference type="Proteomes" id="UP001147733"/>
    </source>
</evidence>
<dbReference type="InterPro" id="IPR004254">
    <property type="entry name" value="AdipoR/HlyIII-related"/>
</dbReference>
<dbReference type="RefSeq" id="XP_056497217.1">
    <property type="nucleotide sequence ID" value="XM_056647452.1"/>
</dbReference>
<feature type="binding site" evidence="6">
    <location>
        <position position="284"/>
    </location>
    <ligand>
        <name>Zn(2+)</name>
        <dbReference type="ChEBI" id="CHEBI:29105"/>
    </ligand>
</feature>
<reference evidence="8" key="2">
    <citation type="journal article" date="2023" name="IMA Fungus">
        <title>Comparative genomic study of the Penicillium genus elucidates a diverse pangenome and 15 lateral gene transfer events.</title>
        <authorList>
            <person name="Petersen C."/>
            <person name="Sorensen T."/>
            <person name="Nielsen M.R."/>
            <person name="Sondergaard T.E."/>
            <person name="Sorensen J.L."/>
            <person name="Fitzpatrick D.A."/>
            <person name="Frisvad J.C."/>
            <person name="Nielsen K.L."/>
        </authorList>
    </citation>
    <scope>NUCLEOTIDE SEQUENCE</scope>
    <source>
        <strain evidence="8">IBT 23319</strain>
    </source>
</reference>
<feature type="binding site" evidence="6">
    <location>
        <position position="134"/>
    </location>
    <ligand>
        <name>Zn(2+)</name>
        <dbReference type="ChEBI" id="CHEBI:29105"/>
    </ligand>
</feature>
<dbReference type="Pfam" id="PF03006">
    <property type="entry name" value="HlyIII"/>
    <property type="match status" value="1"/>
</dbReference>
<keyword evidence="4 7" id="KW-1133">Transmembrane helix</keyword>
<keyword evidence="3 7" id="KW-0812">Transmembrane</keyword>
<comment type="caution">
    <text evidence="8">The sequence shown here is derived from an EMBL/GenBank/DDBJ whole genome shotgun (WGS) entry which is preliminary data.</text>
</comment>
<dbReference type="GO" id="GO:0006882">
    <property type="term" value="P:intracellular zinc ion homeostasis"/>
    <property type="evidence" value="ECO:0007669"/>
    <property type="project" value="TreeGrafter"/>
</dbReference>
<evidence type="ECO:0000256" key="4">
    <source>
        <dbReference type="ARBA" id="ARBA00022989"/>
    </source>
</evidence>
<keyword evidence="6" id="KW-0862">Zinc</keyword>
<feature type="transmembrane region" description="Helical" evidence="7">
    <location>
        <begin position="181"/>
        <end position="202"/>
    </location>
</feature>
<evidence type="ECO:0000256" key="6">
    <source>
        <dbReference type="PIRSR" id="PIRSR604254-1"/>
    </source>
</evidence>
<feature type="transmembrane region" description="Helical" evidence="7">
    <location>
        <begin position="244"/>
        <end position="262"/>
    </location>
</feature>
<feature type="transmembrane region" description="Helical" evidence="7">
    <location>
        <begin position="113"/>
        <end position="134"/>
    </location>
</feature>
<dbReference type="OrthoDB" id="529367at2759"/>
<evidence type="ECO:0000313" key="8">
    <source>
        <dbReference type="EMBL" id="KAJ5222294.1"/>
    </source>
</evidence>
<accession>A0A9W9NPD6</accession>
<feature type="transmembrane region" description="Helical" evidence="7">
    <location>
        <begin position="80"/>
        <end position="101"/>
    </location>
</feature>
<feature type="transmembrane region" description="Helical" evidence="7">
    <location>
        <begin position="146"/>
        <end position="169"/>
    </location>
</feature>
<feature type="transmembrane region" description="Helical" evidence="7">
    <location>
        <begin position="282"/>
        <end position="302"/>
    </location>
</feature>
<dbReference type="GO" id="GO:0038023">
    <property type="term" value="F:signaling receptor activity"/>
    <property type="evidence" value="ECO:0007669"/>
    <property type="project" value="TreeGrafter"/>
</dbReference>
<comment type="similarity">
    <text evidence="2">Belongs to the ADIPOR family.</text>
</comment>
<reference evidence="8" key="1">
    <citation type="submission" date="2022-11" db="EMBL/GenBank/DDBJ databases">
        <authorList>
            <person name="Petersen C."/>
        </authorList>
    </citation>
    <scope>NUCLEOTIDE SEQUENCE</scope>
    <source>
        <strain evidence="8">IBT 23319</strain>
    </source>
</reference>
<keyword evidence="5 7" id="KW-0472">Membrane</keyword>
<gene>
    <name evidence="8" type="ORF">N7469_008534</name>
</gene>
<feature type="transmembrane region" description="Helical" evidence="7">
    <location>
        <begin position="208"/>
        <end position="232"/>
    </location>
</feature>